<keyword evidence="1" id="KW-1133">Transmembrane helix</keyword>
<name>A0A0F3Q146_ANAPH</name>
<accession>A0A0F3Q146</accession>
<proteinExistence type="predicted"/>
<evidence type="ECO:0000256" key="1">
    <source>
        <dbReference type="SAM" id="Phobius"/>
    </source>
</evidence>
<sequence>MNYRASIIVSMLAVLILIAAMIAILLFRSYMDPAKFWWSFAIILSCFVLSSIICVASFIKYASNYLQDKKTAFVIEVGNSDILNELKNALTYSSHLNNFLISIGGEERSYTFRKSKSGWFFSKNWKKEEEKNDYSANRVYLNLCTALITHCFGNVSKFAEAVSNIIEVSLVFSGEGKEAPTLRLCFQEALKRNSFFSYVYESCRTQIEDSTFFRNYIELLKILFKSDIDKDATIAKKNSDSYKVLRKKAIQRMLSDMAQNKKVFHAVGYSKTVLWEEHHRKEYLQDLDVIHRQASSLQSYEIDSYNSDYSNGVLNFLNAVTPNNGTLLRGHSSQILLHLLSNNRAKYAFASMNETFGSTISDKLEEIGCKSGKCLRIMRLLMSNDVTLEQLIELFGSKEGYCISYYIFNRFKNSKWRGSDWIGYINQKARDLFPKFRLRNDPYNDNYDLLSRDTTKEGNRVESYANDSIGSEYCDTLDYQIFDLLERKCLSLSKKEMSLSAAIDFIAEESLSDLCCEPIWNTYSVEKRLHVDIPVARHEEAILFSLGDEAAINNVKSLPIEGITSDVSAYIGDDISIERYPYRNSSFFYAE</sequence>
<keyword evidence="1" id="KW-0812">Transmembrane</keyword>
<organism evidence="2 3">
    <name type="scientific">Anaplasma phagocytophilum str. CRT53-1</name>
    <dbReference type="NCBI Taxonomy" id="1359157"/>
    <lineage>
        <taxon>Bacteria</taxon>
        <taxon>Pseudomonadati</taxon>
        <taxon>Pseudomonadota</taxon>
        <taxon>Alphaproteobacteria</taxon>
        <taxon>Rickettsiales</taxon>
        <taxon>Anaplasmataceae</taxon>
        <taxon>Anaplasma</taxon>
        <taxon>phagocytophilum group</taxon>
    </lineage>
</organism>
<dbReference type="RefSeq" id="WP_021799623.1">
    <property type="nucleotide sequence ID" value="NZ_LAOD01000017.1"/>
</dbReference>
<gene>
    <name evidence="2" type="ORF">APHCRT_0827</name>
</gene>
<keyword evidence="1" id="KW-0472">Membrane</keyword>
<reference evidence="2 3" key="1">
    <citation type="submission" date="2015-01" db="EMBL/GenBank/DDBJ databases">
        <title>Genome Sequencing of Rickettsiales.</title>
        <authorList>
            <person name="Daugherty S.C."/>
            <person name="Su Q."/>
            <person name="Abolude K."/>
            <person name="Beier-Sexton M."/>
            <person name="Carlyon J.A."/>
            <person name="Carter R."/>
            <person name="Day N.P."/>
            <person name="Dumler S.J."/>
            <person name="Dyachenko V."/>
            <person name="Godinez A."/>
            <person name="Kurtti T.J."/>
            <person name="Lichay M."/>
            <person name="Mullins K.E."/>
            <person name="Ott S."/>
            <person name="Pappas-Brown V."/>
            <person name="Paris D.H."/>
            <person name="Patel P."/>
            <person name="Richards A.L."/>
            <person name="Sadzewicz L."/>
            <person name="Sears K."/>
            <person name="Seidman D."/>
            <person name="Sengamalay N."/>
            <person name="Stenos J."/>
            <person name="Tallon L.J."/>
            <person name="Vincent G."/>
            <person name="Fraser C.M."/>
            <person name="Munderloh U."/>
            <person name="Dunning-Hotopp J.C."/>
        </authorList>
    </citation>
    <scope>NUCLEOTIDE SEQUENCE [LARGE SCALE GENOMIC DNA]</scope>
    <source>
        <strain evidence="2 3">CRT53-1</strain>
    </source>
</reference>
<comment type="caution">
    <text evidence="2">The sequence shown here is derived from an EMBL/GenBank/DDBJ whole genome shotgun (WGS) entry which is preliminary data.</text>
</comment>
<dbReference type="PATRIC" id="fig|1359157.3.peg.541"/>
<protein>
    <submittedName>
        <fullName evidence="2">Uncharacterized protein</fullName>
    </submittedName>
</protein>
<evidence type="ECO:0000313" key="2">
    <source>
        <dbReference type="EMBL" id="KJV85972.1"/>
    </source>
</evidence>
<evidence type="ECO:0000313" key="3">
    <source>
        <dbReference type="Proteomes" id="UP000033722"/>
    </source>
</evidence>
<dbReference type="EMBL" id="LAOD01000017">
    <property type="protein sequence ID" value="KJV85972.1"/>
    <property type="molecule type" value="Genomic_DNA"/>
</dbReference>
<dbReference type="AlphaFoldDB" id="A0A0F3Q146"/>
<feature type="transmembrane region" description="Helical" evidence="1">
    <location>
        <begin position="36"/>
        <end position="59"/>
    </location>
</feature>
<feature type="transmembrane region" description="Helical" evidence="1">
    <location>
        <begin position="7"/>
        <end position="30"/>
    </location>
</feature>
<dbReference type="Proteomes" id="UP000033722">
    <property type="component" value="Unassembled WGS sequence"/>
</dbReference>